<evidence type="ECO:0000313" key="1">
    <source>
        <dbReference type="EMBL" id="NZA02092.1"/>
    </source>
</evidence>
<gene>
    <name evidence="1" type="ORF">H0I39_10625</name>
</gene>
<comment type="caution">
    <text evidence="1">The sequence shown here is derived from an EMBL/GenBank/DDBJ whole genome shotgun (WGS) entry which is preliminary data.</text>
</comment>
<proteinExistence type="predicted"/>
<organism evidence="1 2">
    <name type="scientific">Ottowia beijingensis</name>
    <dbReference type="NCBI Taxonomy" id="1207057"/>
    <lineage>
        <taxon>Bacteria</taxon>
        <taxon>Pseudomonadati</taxon>
        <taxon>Pseudomonadota</taxon>
        <taxon>Betaproteobacteria</taxon>
        <taxon>Burkholderiales</taxon>
        <taxon>Comamonadaceae</taxon>
        <taxon>Ottowia</taxon>
    </lineage>
</organism>
<evidence type="ECO:0000313" key="2">
    <source>
        <dbReference type="Proteomes" id="UP000589716"/>
    </source>
</evidence>
<accession>A0A853IPB8</accession>
<keyword evidence="2" id="KW-1185">Reference proteome</keyword>
<dbReference type="EMBL" id="JACCKX010000001">
    <property type="protein sequence ID" value="NZA02092.1"/>
    <property type="molecule type" value="Genomic_DNA"/>
</dbReference>
<name>A0A853IPB8_9BURK</name>
<reference evidence="1 2" key="1">
    <citation type="submission" date="2020-07" db="EMBL/GenBank/DDBJ databases">
        <authorList>
            <person name="Maaloum M."/>
        </authorList>
    </citation>
    <scope>NUCLEOTIDE SEQUENCE [LARGE SCALE GENOMIC DNA]</scope>
    <source>
        <strain evidence="1 2">GCS-AN-3</strain>
    </source>
</reference>
<dbReference type="AlphaFoldDB" id="A0A853IPB8"/>
<protein>
    <submittedName>
        <fullName evidence="1">Uncharacterized protein</fullName>
    </submittedName>
</protein>
<dbReference type="Proteomes" id="UP000589716">
    <property type="component" value="Unassembled WGS sequence"/>
</dbReference>
<sequence length="76" mass="8464">MASRLVRAIDWVATPLGPIAQWPAPLRTVLGTMLRSRNPMLLYWGPQLTHFFNTAFIPSLDTRQFPGAMGQPGEQA</sequence>
<dbReference type="RefSeq" id="WP_180550457.1">
    <property type="nucleotide sequence ID" value="NZ_JACCKX010000001.1"/>
</dbReference>